<dbReference type="EMBL" id="AEYI02001122">
    <property type="protein sequence ID" value="KFG41331.1"/>
    <property type="molecule type" value="Genomic_DNA"/>
</dbReference>
<dbReference type="Proteomes" id="UP000028828">
    <property type="component" value="Unassembled WGS sequence"/>
</dbReference>
<evidence type="ECO:0000313" key="2">
    <source>
        <dbReference type="Proteomes" id="UP000028828"/>
    </source>
</evidence>
<proteinExistence type="predicted"/>
<comment type="caution">
    <text evidence="1">The sequence shown here is derived from an EMBL/GenBank/DDBJ whole genome shotgun (WGS) entry which is preliminary data.</text>
</comment>
<name>A0A086KAB3_TOXGO</name>
<accession>A0A086KAB3</accession>
<gene>
    <name evidence="1" type="ORF">TGP89_419540</name>
</gene>
<dbReference type="VEuPathDB" id="ToxoDB:TGP89_419540"/>
<organism evidence="1 2">
    <name type="scientific">Toxoplasma gondii p89</name>
    <dbReference type="NCBI Taxonomy" id="943119"/>
    <lineage>
        <taxon>Eukaryota</taxon>
        <taxon>Sar</taxon>
        <taxon>Alveolata</taxon>
        <taxon>Apicomplexa</taxon>
        <taxon>Conoidasida</taxon>
        <taxon>Coccidia</taxon>
        <taxon>Eucoccidiorida</taxon>
        <taxon>Eimeriorina</taxon>
        <taxon>Sarcocystidae</taxon>
        <taxon>Toxoplasma</taxon>
    </lineage>
</organism>
<sequence length="171" mass="19355">MDWLRNGNPMRISLDLSSFLQLSLRFFSGERLKAALRTQFFLELALVSQNGISLSAVHRHGWPRHQPSAVDARMAAHGGKIGDGSLPRRPCVDEQPVRADLPRVSPEVSSNAFNSFSRPKVDLWRRSFFSTLPSCPRQDRKSRNAYLSRPRIFLKDGTYTLSTSIRDPKSS</sequence>
<dbReference type="AlphaFoldDB" id="A0A086KAB3"/>
<evidence type="ECO:0000313" key="1">
    <source>
        <dbReference type="EMBL" id="KFG41331.1"/>
    </source>
</evidence>
<protein>
    <submittedName>
        <fullName evidence="1">Uncharacterized protein</fullName>
    </submittedName>
</protein>
<reference evidence="1 2" key="1">
    <citation type="submission" date="2014-03" db="EMBL/GenBank/DDBJ databases">
        <authorList>
            <person name="Sibley D."/>
            <person name="Venepally P."/>
            <person name="Karamycheva S."/>
            <person name="Hadjithomas M."/>
            <person name="Khan A."/>
            <person name="Brunk B."/>
            <person name="Roos D."/>
            <person name="Caler E."/>
            <person name="Lorenzi H."/>
        </authorList>
    </citation>
    <scope>NUCLEOTIDE SEQUENCE [LARGE SCALE GENOMIC DNA]</scope>
    <source>
        <strain evidence="2">p89</strain>
    </source>
</reference>